<dbReference type="OrthoDB" id="4868998at2759"/>
<dbReference type="VEuPathDB" id="FungiDB:CCM_09321"/>
<gene>
    <name evidence="1" type="ORF">CCM_09321</name>
</gene>
<evidence type="ECO:0000313" key="2">
    <source>
        <dbReference type="Proteomes" id="UP000001610"/>
    </source>
</evidence>
<keyword evidence="2" id="KW-1185">Reference proteome</keyword>
<dbReference type="HOGENOM" id="CLU_546300_0_0_1"/>
<protein>
    <submittedName>
        <fullName evidence="1">Uncharacterized protein</fullName>
    </submittedName>
</protein>
<dbReference type="RefSeq" id="XP_006674518.1">
    <property type="nucleotide sequence ID" value="XM_006674455.1"/>
</dbReference>
<dbReference type="EMBL" id="JH126406">
    <property type="protein sequence ID" value="EGX88185.1"/>
    <property type="molecule type" value="Genomic_DNA"/>
</dbReference>
<dbReference type="AlphaFoldDB" id="G3JU31"/>
<dbReference type="GeneID" id="18171324"/>
<sequence length="499" mass="56203">MFLTLYHSHHFHIHSQILVQVLTRGYYQLCLICMSSHIRVGGDQSLTYSFTDHKGSSYFPCKAADKACWQPISGVERPIKARHILMQCMRTICLAMQVMAVNILSAFVRICLSHADQNPKKAQCQQRCRMSRGLDCSRRYDRRSYRDIFISRLADRIPSLRASLHSILSKHPRLEPTSFFSMAEVALGIFGVVVPVVQGLIKLHDKLEAIRGAPADIKMFKSETKLLALLVKNFQTQCPASLQKMAEPQRQEALAHAKAFVKHFHIVKKLTDAAGDVILRTFDSNMGALEQLFAHILWTFRKSAIAEARDSMRLFVGMINMFNNALVAESLLYQNTRLRERKASSSRELQNKLNFFGGLLKRDRAHVRGALRQYAGSSTGNSNELQSIEQTVKSMDGSIEVKSTAWSSFVIGSAACGIFQVAQLGWSIMYPNAAHLDEGRNDIRSDLRWWSSVLLCDTPATSKLTTIVVVSLIFFLFCDSPILRLFMLLADGSAFPFPC</sequence>
<name>G3JU31_CORMM</name>
<accession>G3JU31</accession>
<dbReference type="Proteomes" id="UP000001610">
    <property type="component" value="Unassembled WGS sequence"/>
</dbReference>
<dbReference type="InParanoid" id="G3JU31"/>
<organism evidence="1 2">
    <name type="scientific">Cordyceps militaris (strain CM01)</name>
    <name type="common">Caterpillar fungus</name>
    <dbReference type="NCBI Taxonomy" id="983644"/>
    <lineage>
        <taxon>Eukaryota</taxon>
        <taxon>Fungi</taxon>
        <taxon>Dikarya</taxon>
        <taxon>Ascomycota</taxon>
        <taxon>Pezizomycotina</taxon>
        <taxon>Sordariomycetes</taxon>
        <taxon>Hypocreomycetidae</taxon>
        <taxon>Hypocreales</taxon>
        <taxon>Cordycipitaceae</taxon>
        <taxon>Cordyceps</taxon>
    </lineage>
</organism>
<evidence type="ECO:0000313" key="1">
    <source>
        <dbReference type="EMBL" id="EGX88185.1"/>
    </source>
</evidence>
<dbReference type="KEGG" id="cmt:CCM_09321"/>
<reference evidence="1 2" key="1">
    <citation type="journal article" date="2011" name="Genome Biol.">
        <title>Genome sequence of the insect pathogenic fungus Cordyceps militaris, a valued traditional Chinese medicine.</title>
        <authorList>
            <person name="Zheng P."/>
            <person name="Xia Y."/>
            <person name="Xiao G."/>
            <person name="Xiong C."/>
            <person name="Hu X."/>
            <person name="Zhang S."/>
            <person name="Zheng H."/>
            <person name="Huang Y."/>
            <person name="Zhou Y."/>
            <person name="Wang S."/>
            <person name="Zhao G.P."/>
            <person name="Liu X."/>
            <person name="St Leger R.J."/>
            <person name="Wang C."/>
        </authorList>
    </citation>
    <scope>NUCLEOTIDE SEQUENCE [LARGE SCALE GENOMIC DNA]</scope>
    <source>
        <strain evidence="1 2">CM01</strain>
    </source>
</reference>
<proteinExistence type="predicted"/>